<dbReference type="HAMAP" id="MF_00412">
    <property type="entry name" value="ProA"/>
    <property type="match status" value="1"/>
</dbReference>
<comment type="caution">
    <text evidence="9">The sequence shown here is derived from an EMBL/GenBank/DDBJ whole genome shotgun (WGS) entry which is preliminary data.</text>
</comment>
<comment type="similarity">
    <text evidence="7">Belongs to the gamma-glutamyl phosphate reductase family.</text>
</comment>
<dbReference type="InterPro" id="IPR016162">
    <property type="entry name" value="Ald_DH_N"/>
</dbReference>
<dbReference type="InterPro" id="IPR016163">
    <property type="entry name" value="Ald_DH_C"/>
</dbReference>
<dbReference type="UniPathway" id="UPA00098">
    <property type="reaction ID" value="UER00360"/>
</dbReference>
<keyword evidence="7" id="KW-0963">Cytoplasm</keyword>
<dbReference type="InterPro" id="IPR012134">
    <property type="entry name" value="Glu-5-SA_DH"/>
</dbReference>
<evidence type="ECO:0000259" key="8">
    <source>
        <dbReference type="Pfam" id="PF00171"/>
    </source>
</evidence>
<comment type="catalytic activity">
    <reaction evidence="6 7">
        <text>L-glutamate 5-semialdehyde + phosphate + NADP(+) = L-glutamyl 5-phosphate + NADPH + H(+)</text>
        <dbReference type="Rhea" id="RHEA:19541"/>
        <dbReference type="ChEBI" id="CHEBI:15378"/>
        <dbReference type="ChEBI" id="CHEBI:43474"/>
        <dbReference type="ChEBI" id="CHEBI:57783"/>
        <dbReference type="ChEBI" id="CHEBI:58066"/>
        <dbReference type="ChEBI" id="CHEBI:58274"/>
        <dbReference type="ChEBI" id="CHEBI:58349"/>
        <dbReference type="EC" id="1.2.1.41"/>
    </reaction>
</comment>
<dbReference type="NCBIfam" id="NF001221">
    <property type="entry name" value="PRK00197.1"/>
    <property type="match status" value="1"/>
</dbReference>
<evidence type="ECO:0000256" key="5">
    <source>
        <dbReference type="ARBA" id="ARBA00023002"/>
    </source>
</evidence>
<comment type="function">
    <text evidence="7">Catalyzes the NADPH-dependent reduction of L-glutamate 5-phosphate into L-glutamate 5-semialdehyde and phosphate. The product spontaneously undergoes cyclization to form 1-pyrroline-5-carboxylate.</text>
</comment>
<dbReference type="Pfam" id="PF00171">
    <property type="entry name" value="Aldedh"/>
    <property type="match status" value="1"/>
</dbReference>
<dbReference type="FunFam" id="3.40.309.10:FF:000006">
    <property type="entry name" value="Gamma-glutamyl phosphate reductase"/>
    <property type="match status" value="1"/>
</dbReference>
<dbReference type="CDD" id="cd07079">
    <property type="entry name" value="ALDH_F18-19_ProA-GPR"/>
    <property type="match status" value="1"/>
</dbReference>
<dbReference type="EC" id="1.2.1.41" evidence="7"/>
<dbReference type="PROSITE" id="PS01223">
    <property type="entry name" value="PROA"/>
    <property type="match status" value="1"/>
</dbReference>
<sequence>MIEQDLEIVNEEGLDNQNMFLATRQSAAAVRNLSDATKAALLHDLADRVLAQQDVILAENQKDLDRMDDADPKKDRLLLNGKRIEGLAQSLRDVANLPDPSGEVLLERTLEQDLQLQKISVPLGVVGVIYESRPNVTLDVAALCLRSGNACVLKGGKEASYSNNCLVKLIHETLEKFNVPAAAVTLLPTDRRYTHEMLTATRYVDIIIPRGSEALIHFVRKNSLVPTIETGAGVCHTYIEKSADLEKARAIVVNAKVSRPSVCNSLDTVLVDRAVAEEFLPKLVEGLAAYEVEIFADEISYPILQAAGYPFLQKAQAEDFGREFLDYKCSVKVVKGLSEALAHIQEYSSRHSEAIVSEDADAVESFLNEVDAAAVYANASTRFTDGGVFALGAEIGISTQKLHARGPFALEKLVTEKWVVRGNGQVRT</sequence>
<keyword evidence="5 7" id="KW-0560">Oxidoreductase</keyword>
<proteinExistence type="inferred from homology"/>
<keyword evidence="3 7" id="KW-0641">Proline biosynthesis</keyword>
<dbReference type="InterPro" id="IPR016161">
    <property type="entry name" value="Ald_DH/histidinol_DH"/>
</dbReference>
<evidence type="ECO:0000256" key="1">
    <source>
        <dbReference type="ARBA" id="ARBA00004985"/>
    </source>
</evidence>
<protein>
    <recommendedName>
        <fullName evidence="7">Gamma-glutamyl phosphate reductase</fullName>
        <shortName evidence="7">GPR</shortName>
        <ecNumber evidence="7">1.2.1.41</ecNumber>
    </recommendedName>
    <alternativeName>
        <fullName evidence="7">Glutamate-5-semialdehyde dehydrogenase</fullName>
    </alternativeName>
    <alternativeName>
        <fullName evidence="7">Glutamyl-gamma-semialdehyde dehydrogenase</fullName>
        <shortName evidence="7">GSA dehydrogenase</shortName>
    </alternativeName>
</protein>
<dbReference type="PIRSF" id="PIRSF000151">
    <property type="entry name" value="GPR"/>
    <property type="match status" value="1"/>
</dbReference>
<dbReference type="NCBIfam" id="TIGR00407">
    <property type="entry name" value="proA"/>
    <property type="match status" value="1"/>
</dbReference>
<keyword evidence="2 7" id="KW-0028">Amino-acid biosynthesis</keyword>
<accession>A0A8J3D1Y3</accession>
<comment type="subcellular location">
    <subcellularLocation>
        <location evidence="7">Cytoplasm</location>
    </subcellularLocation>
</comment>
<dbReference type="InterPro" id="IPR015590">
    <property type="entry name" value="Aldehyde_DH_dom"/>
</dbReference>
<evidence type="ECO:0000313" key="10">
    <source>
        <dbReference type="Proteomes" id="UP000598271"/>
    </source>
</evidence>
<evidence type="ECO:0000256" key="7">
    <source>
        <dbReference type="HAMAP-Rule" id="MF_00412"/>
    </source>
</evidence>
<dbReference type="Gene3D" id="3.40.605.10">
    <property type="entry name" value="Aldehyde Dehydrogenase, Chain A, domain 1"/>
    <property type="match status" value="1"/>
</dbReference>
<dbReference type="EMBL" id="BMXF01000002">
    <property type="protein sequence ID" value="GHB66886.1"/>
    <property type="molecule type" value="Genomic_DNA"/>
</dbReference>
<feature type="domain" description="Aldehyde dehydrogenase" evidence="8">
    <location>
        <begin position="48"/>
        <end position="292"/>
    </location>
</feature>
<dbReference type="SUPFAM" id="SSF53720">
    <property type="entry name" value="ALDH-like"/>
    <property type="match status" value="1"/>
</dbReference>
<evidence type="ECO:0000256" key="2">
    <source>
        <dbReference type="ARBA" id="ARBA00022605"/>
    </source>
</evidence>
<reference evidence="9 10" key="1">
    <citation type="journal article" date="2014" name="Int. J. Syst. Evol. Microbiol.">
        <title>Complete genome sequence of Corynebacterium casei LMG S-19264T (=DSM 44701T), isolated from a smear-ripened cheese.</title>
        <authorList>
            <consortium name="US DOE Joint Genome Institute (JGI-PGF)"/>
            <person name="Walter F."/>
            <person name="Albersmeier A."/>
            <person name="Kalinowski J."/>
            <person name="Ruckert C."/>
        </authorList>
    </citation>
    <scope>NUCLEOTIDE SEQUENCE [LARGE SCALE GENOMIC DNA]</scope>
    <source>
        <strain evidence="9 10">KCTC 12866</strain>
    </source>
</reference>
<dbReference type="GO" id="GO:0005737">
    <property type="term" value="C:cytoplasm"/>
    <property type="evidence" value="ECO:0007669"/>
    <property type="project" value="UniProtKB-SubCell"/>
</dbReference>
<dbReference type="Proteomes" id="UP000598271">
    <property type="component" value="Unassembled WGS sequence"/>
</dbReference>
<dbReference type="GO" id="GO:0004350">
    <property type="term" value="F:glutamate-5-semialdehyde dehydrogenase activity"/>
    <property type="evidence" value="ECO:0007669"/>
    <property type="project" value="UniProtKB-UniRule"/>
</dbReference>
<keyword evidence="10" id="KW-1185">Reference proteome</keyword>
<organism evidence="9 10">
    <name type="scientific">Persicitalea jodogahamensis</name>
    <dbReference type="NCBI Taxonomy" id="402147"/>
    <lineage>
        <taxon>Bacteria</taxon>
        <taxon>Pseudomonadati</taxon>
        <taxon>Bacteroidota</taxon>
        <taxon>Cytophagia</taxon>
        <taxon>Cytophagales</taxon>
        <taxon>Spirosomataceae</taxon>
        <taxon>Persicitalea</taxon>
    </lineage>
</organism>
<dbReference type="InterPro" id="IPR000965">
    <property type="entry name" value="GPR_dom"/>
</dbReference>
<gene>
    <name evidence="7 9" type="primary">proA</name>
    <name evidence="9" type="ORF">GCM10007390_20190</name>
</gene>
<evidence type="ECO:0000256" key="6">
    <source>
        <dbReference type="ARBA" id="ARBA00049024"/>
    </source>
</evidence>
<evidence type="ECO:0000313" key="9">
    <source>
        <dbReference type="EMBL" id="GHB66886.1"/>
    </source>
</evidence>
<evidence type="ECO:0000256" key="4">
    <source>
        <dbReference type="ARBA" id="ARBA00022857"/>
    </source>
</evidence>
<comment type="pathway">
    <text evidence="1 7">Amino-acid biosynthesis; L-proline biosynthesis; L-glutamate 5-semialdehyde from L-glutamate: step 2/2.</text>
</comment>
<dbReference type="AlphaFoldDB" id="A0A8J3D1Y3"/>
<dbReference type="PANTHER" id="PTHR11063">
    <property type="entry name" value="GLUTAMATE SEMIALDEHYDE DEHYDROGENASE"/>
    <property type="match status" value="1"/>
</dbReference>
<dbReference type="GO" id="GO:0055129">
    <property type="term" value="P:L-proline biosynthetic process"/>
    <property type="evidence" value="ECO:0007669"/>
    <property type="project" value="UniProtKB-UniRule"/>
</dbReference>
<name>A0A8J3D1Y3_9BACT</name>
<keyword evidence="4 7" id="KW-0521">NADP</keyword>
<evidence type="ECO:0000256" key="3">
    <source>
        <dbReference type="ARBA" id="ARBA00022650"/>
    </source>
</evidence>
<dbReference type="Gene3D" id="3.40.309.10">
    <property type="entry name" value="Aldehyde Dehydrogenase, Chain A, domain 2"/>
    <property type="match status" value="1"/>
</dbReference>
<dbReference type="GO" id="GO:0050661">
    <property type="term" value="F:NADP binding"/>
    <property type="evidence" value="ECO:0007669"/>
    <property type="project" value="InterPro"/>
</dbReference>
<dbReference type="PANTHER" id="PTHR11063:SF8">
    <property type="entry name" value="DELTA-1-PYRROLINE-5-CARBOXYLATE SYNTHASE"/>
    <property type="match status" value="1"/>
</dbReference>
<dbReference type="InterPro" id="IPR020593">
    <property type="entry name" value="G-glutamylP_reductase_CS"/>
</dbReference>